<feature type="region of interest" description="Disordered" evidence="3">
    <location>
        <begin position="199"/>
        <end position="245"/>
    </location>
</feature>
<keyword evidence="5" id="KW-0732">Signal</keyword>
<organism evidence="6">
    <name type="scientific">Callorhinchus milii</name>
    <name type="common">Ghost shark</name>
    <dbReference type="NCBI Taxonomy" id="7868"/>
    <lineage>
        <taxon>Eukaryota</taxon>
        <taxon>Metazoa</taxon>
        <taxon>Chordata</taxon>
        <taxon>Craniata</taxon>
        <taxon>Vertebrata</taxon>
        <taxon>Chondrichthyes</taxon>
        <taxon>Holocephali</taxon>
        <taxon>Chimaeriformes</taxon>
        <taxon>Callorhinchidae</taxon>
        <taxon>Callorhinchus</taxon>
    </lineage>
</organism>
<keyword evidence="4" id="KW-0812">Transmembrane</keyword>
<dbReference type="STRING" id="7868.ENSCMIP00000013386"/>
<evidence type="ECO:0000313" key="7">
    <source>
        <dbReference type="Ensembl" id="ENSCMIP00000013386.1"/>
    </source>
</evidence>
<evidence type="ECO:0000256" key="1">
    <source>
        <dbReference type="ARBA" id="ARBA00022614"/>
    </source>
</evidence>
<dbReference type="OMA" id="WHNVSAF"/>
<sequence>MWPLLVLFFVLPLEITPSLTCNTTVTVDAKNMVKCPLECLNFYETFMKKRTYLSASNCNISKVVALSTFSSLLRLDLSNNKIKELPQDFLTHFPALQDLNLVGNPLESLPTMRCNMTEIKYNCSCALVKDMLKHCLKTIGHELSFCYNGSNQTLIKDYSKASCGTSLLPVFIGVPLALIALLLGVGTYFLVRFYRSKQGSVQTSPPGNKRQSVSSADPGQQRYVSTENWKDGASGSGSGEAFPAASPGDYENVLIGEMGPVSGKEFRRQVTPDDTYYLESDVPGSDIYLNEQPIYLNYSGPSETPEDDVYIIPDK</sequence>
<dbReference type="RefSeq" id="XP_042198670.1">
    <property type="nucleotide sequence ID" value="XM_042342736.1"/>
</dbReference>
<dbReference type="SMART" id="SM00369">
    <property type="entry name" value="LRR_TYP"/>
    <property type="match status" value="2"/>
</dbReference>
<dbReference type="Pfam" id="PF13855">
    <property type="entry name" value="LRR_8"/>
    <property type="match status" value="1"/>
</dbReference>
<reference evidence="6 8" key="3">
    <citation type="journal article" date="2014" name="Nature">
        <title>Elephant shark genome provides unique insights into gnathostome evolution.</title>
        <authorList>
            <consortium name="International Elephant Shark Genome Sequencing Consortium"/>
            <person name="Venkatesh B."/>
            <person name="Lee A.P."/>
            <person name="Ravi V."/>
            <person name="Maurya A.K."/>
            <person name="Lian M.M."/>
            <person name="Swann J.B."/>
            <person name="Ohta Y."/>
            <person name="Flajnik M.F."/>
            <person name="Sutoh Y."/>
            <person name="Kasahara M."/>
            <person name="Hoon S."/>
            <person name="Gangu V."/>
            <person name="Roy S.W."/>
            <person name="Irimia M."/>
            <person name="Korzh V."/>
            <person name="Kondrychyn I."/>
            <person name="Lim Z.W."/>
            <person name="Tay B.H."/>
            <person name="Tohari S."/>
            <person name="Kong K.W."/>
            <person name="Ho S."/>
            <person name="Lorente-Galdos B."/>
            <person name="Quilez J."/>
            <person name="Marques-Bonet T."/>
            <person name="Raney B.J."/>
            <person name="Ingham P.W."/>
            <person name="Tay A."/>
            <person name="Hillier L.W."/>
            <person name="Minx P."/>
            <person name="Boehm T."/>
            <person name="Wilson R.K."/>
            <person name="Brenner S."/>
            <person name="Warren W.C."/>
        </authorList>
    </citation>
    <scope>NUCLEOTIDE SEQUENCE</scope>
    <source>
        <tissue evidence="6">Spleen</tissue>
    </source>
</reference>
<dbReference type="GeneTree" id="ENSGT00950000185433"/>
<evidence type="ECO:0000256" key="3">
    <source>
        <dbReference type="SAM" id="MobiDB-lite"/>
    </source>
</evidence>
<dbReference type="EMBL" id="JW871982">
    <property type="protein sequence ID" value="AFP04500.1"/>
    <property type="molecule type" value="mRNA"/>
</dbReference>
<reference evidence="8" key="1">
    <citation type="journal article" date="2006" name="Science">
        <title>Ancient noncoding elements conserved in the human genome.</title>
        <authorList>
            <person name="Venkatesh B."/>
            <person name="Kirkness E.F."/>
            <person name="Loh Y.H."/>
            <person name="Halpern A.L."/>
            <person name="Lee A.P."/>
            <person name="Johnson J."/>
            <person name="Dandona N."/>
            <person name="Viswanathan L.D."/>
            <person name="Tay A."/>
            <person name="Venter J.C."/>
            <person name="Strausberg R.L."/>
            <person name="Brenner S."/>
        </authorList>
    </citation>
    <scope>NUCLEOTIDE SEQUENCE [LARGE SCALE GENOMIC DNA]</scope>
</reference>
<accession>V9KZV3</accession>
<dbReference type="InterPro" id="IPR032675">
    <property type="entry name" value="LRR_dom_sf"/>
</dbReference>
<proteinExistence type="evidence at transcript level"/>
<keyword evidence="1" id="KW-0433">Leucine-rich repeat</keyword>
<protein>
    <submittedName>
        <fullName evidence="6">Leucine-rich repeat-containing protein 25-like protein</fullName>
    </submittedName>
</protein>
<dbReference type="RefSeq" id="XP_042198671.1">
    <property type="nucleotide sequence ID" value="XM_042342737.1"/>
</dbReference>
<dbReference type="InterPro" id="IPR003591">
    <property type="entry name" value="Leu-rich_rpt_typical-subtyp"/>
</dbReference>
<dbReference type="GeneID" id="103182061"/>
<keyword evidence="4" id="KW-1133">Transmembrane helix</keyword>
<dbReference type="PANTHER" id="PTHR20878:SF0">
    <property type="entry name" value="LEUCINE-RICH REPEAT-CONTAINING PROTEIN 25"/>
    <property type="match status" value="1"/>
</dbReference>
<evidence type="ECO:0000256" key="2">
    <source>
        <dbReference type="ARBA" id="ARBA00022737"/>
    </source>
</evidence>
<dbReference type="InterPro" id="IPR001611">
    <property type="entry name" value="Leu-rich_rpt"/>
</dbReference>
<keyword evidence="2" id="KW-0677">Repeat</keyword>
<dbReference type="AlphaFoldDB" id="V9KZV3"/>
<dbReference type="SUPFAM" id="SSF52058">
    <property type="entry name" value="L domain-like"/>
    <property type="match status" value="1"/>
</dbReference>
<dbReference type="PANTHER" id="PTHR20878">
    <property type="entry name" value="LEUCINE-RICH REPEAT CONTAINING PROTEIN 25"/>
    <property type="match status" value="1"/>
</dbReference>
<evidence type="ECO:0000313" key="8">
    <source>
        <dbReference type="Proteomes" id="UP000314986"/>
    </source>
</evidence>
<dbReference type="InterPro" id="IPR039243">
    <property type="entry name" value="LRRC25"/>
</dbReference>
<feature type="compositionally biased region" description="Polar residues" evidence="3">
    <location>
        <begin position="199"/>
        <end position="227"/>
    </location>
</feature>
<reference evidence="7" key="4">
    <citation type="submission" date="2025-05" db="UniProtKB">
        <authorList>
            <consortium name="Ensembl"/>
        </authorList>
    </citation>
    <scope>IDENTIFICATION</scope>
</reference>
<evidence type="ECO:0000256" key="4">
    <source>
        <dbReference type="SAM" id="Phobius"/>
    </source>
</evidence>
<feature type="chain" id="PRO_5044739607" evidence="5">
    <location>
        <begin position="21"/>
        <end position="315"/>
    </location>
</feature>
<dbReference type="Proteomes" id="UP000314986">
    <property type="component" value="Unassembled WGS sequence"/>
</dbReference>
<dbReference type="Ensembl" id="ENSCMIT00000013679.1">
    <property type="protein sequence ID" value="ENSCMIP00000013386.1"/>
    <property type="gene ID" value="ENSCMIG00000006728.1"/>
</dbReference>
<evidence type="ECO:0000313" key="6">
    <source>
        <dbReference type="EMBL" id="AFP04500.1"/>
    </source>
</evidence>
<keyword evidence="4" id="KW-0472">Membrane</keyword>
<evidence type="ECO:0000256" key="5">
    <source>
        <dbReference type="SAM" id="SignalP"/>
    </source>
</evidence>
<gene>
    <name evidence="7" type="primary">LOC103182061</name>
</gene>
<reference evidence="8" key="2">
    <citation type="journal article" date="2007" name="PLoS Biol.">
        <title>Survey sequencing and comparative analysis of the elephant shark (Callorhinchus milii) genome.</title>
        <authorList>
            <person name="Venkatesh B."/>
            <person name="Kirkness E.F."/>
            <person name="Loh Y.H."/>
            <person name="Halpern A.L."/>
            <person name="Lee A.P."/>
            <person name="Johnson J."/>
            <person name="Dandona N."/>
            <person name="Viswanathan L.D."/>
            <person name="Tay A."/>
            <person name="Venter J.C."/>
            <person name="Strausberg R.L."/>
            <person name="Brenner S."/>
        </authorList>
    </citation>
    <scope>NUCLEOTIDE SEQUENCE [LARGE SCALE GENOMIC DNA]</scope>
</reference>
<dbReference type="Gene3D" id="3.80.10.10">
    <property type="entry name" value="Ribonuclease Inhibitor"/>
    <property type="match status" value="1"/>
</dbReference>
<dbReference type="PROSITE" id="PS51450">
    <property type="entry name" value="LRR"/>
    <property type="match status" value="1"/>
</dbReference>
<keyword evidence="8" id="KW-1185">Reference proteome</keyword>
<feature type="signal peptide" evidence="5">
    <location>
        <begin position="1"/>
        <end position="20"/>
    </location>
</feature>
<name>V9KZV3_CALMI</name>
<dbReference type="OrthoDB" id="8400687at2759"/>
<feature type="transmembrane region" description="Helical" evidence="4">
    <location>
        <begin position="167"/>
        <end position="191"/>
    </location>
</feature>